<keyword evidence="3 5" id="KW-1133">Transmembrane helix</keyword>
<dbReference type="Proteomes" id="UP000658131">
    <property type="component" value="Unassembled WGS sequence"/>
</dbReference>
<feature type="transmembrane region" description="Helical" evidence="5">
    <location>
        <begin position="289"/>
        <end position="315"/>
    </location>
</feature>
<feature type="transmembrane region" description="Helical" evidence="5">
    <location>
        <begin position="45"/>
        <end position="63"/>
    </location>
</feature>
<keyword evidence="2 5" id="KW-0812">Transmembrane</keyword>
<dbReference type="RefSeq" id="WP_262399191.1">
    <property type="nucleotide sequence ID" value="NZ_JACRTB010000005.1"/>
</dbReference>
<feature type="transmembrane region" description="Helical" evidence="5">
    <location>
        <begin position="350"/>
        <end position="371"/>
    </location>
</feature>
<dbReference type="Pfam" id="PF01566">
    <property type="entry name" value="Nramp"/>
    <property type="match status" value="1"/>
</dbReference>
<feature type="transmembrane region" description="Helical" evidence="5">
    <location>
        <begin position="89"/>
        <end position="110"/>
    </location>
</feature>
<accession>A0ABR7NGP8</accession>
<feature type="transmembrane region" description="Helical" evidence="5">
    <location>
        <begin position="248"/>
        <end position="269"/>
    </location>
</feature>
<dbReference type="PANTHER" id="PTHR11706">
    <property type="entry name" value="SOLUTE CARRIER PROTEIN FAMILY 11 MEMBER"/>
    <property type="match status" value="1"/>
</dbReference>
<feature type="transmembrane region" description="Helical" evidence="5">
    <location>
        <begin position="327"/>
        <end position="344"/>
    </location>
</feature>
<keyword evidence="4 5" id="KW-0472">Membrane</keyword>
<dbReference type="InterPro" id="IPR001046">
    <property type="entry name" value="NRAMP_fam"/>
</dbReference>
<organism evidence="6 7">
    <name type="scientific">Yanshouia hominis</name>
    <dbReference type="NCBI Taxonomy" id="2763673"/>
    <lineage>
        <taxon>Bacteria</taxon>
        <taxon>Bacillati</taxon>
        <taxon>Bacillota</taxon>
        <taxon>Clostridia</taxon>
        <taxon>Eubacteriales</taxon>
        <taxon>Oscillospiraceae</taxon>
        <taxon>Yanshouia</taxon>
    </lineage>
</organism>
<feature type="transmembrane region" description="Helical" evidence="5">
    <location>
        <begin position="194"/>
        <end position="212"/>
    </location>
</feature>
<feature type="transmembrane region" description="Helical" evidence="5">
    <location>
        <begin position="156"/>
        <end position="174"/>
    </location>
</feature>
<sequence>MSNKEETKVTAPKKDKANASVLLGAAFLMATSAIGPGFLTQTSTFTAQYLSSFAAVIVCAILLDVSTQVNVWRIIGVSGMRGQDIANKVLPGLGFFVAFLVALGGLAFNIGNVGGASLGLNALLGVPEKVGCVVVGIAAIGIFLSKDAKRMMDKAATILGAIILIAILIVAVSSKPPVGDAVVHIFTPENPSGLLFPMITLLGGSCGGYITFSGAHRLLDAGISGKDKVGQIQGSVLRGVCVSGTVRILLFLAVLGVCTAGGAAASTAITSASNPAAEAFRQAAGDLGYRLFGIALMSAGITSVIGAAFTSVSFLKTLHPFIAANEKWFIVGFISISTLIMVVLGGAAKLLIAAGALNGLILPITLGTMLLASRNKKIVGEDYHHPTFLIVIGVIVVLLTGFVGIKAVPNLLKLFA</sequence>
<evidence type="ECO:0000256" key="3">
    <source>
        <dbReference type="ARBA" id="ARBA00022989"/>
    </source>
</evidence>
<evidence type="ECO:0000313" key="6">
    <source>
        <dbReference type="EMBL" id="MBC8575566.1"/>
    </source>
</evidence>
<evidence type="ECO:0000313" key="7">
    <source>
        <dbReference type="Proteomes" id="UP000658131"/>
    </source>
</evidence>
<feature type="transmembrane region" description="Helical" evidence="5">
    <location>
        <begin position="383"/>
        <end position="405"/>
    </location>
</feature>
<reference evidence="6 7" key="1">
    <citation type="submission" date="2020-08" db="EMBL/GenBank/DDBJ databases">
        <title>Genome public.</title>
        <authorList>
            <person name="Liu C."/>
            <person name="Sun Q."/>
        </authorList>
    </citation>
    <scope>NUCLEOTIDE SEQUENCE [LARGE SCALE GENOMIC DNA]</scope>
    <source>
        <strain evidence="6 7">BX1</strain>
    </source>
</reference>
<keyword evidence="7" id="KW-1185">Reference proteome</keyword>
<proteinExistence type="predicted"/>
<gene>
    <name evidence="6" type="ORF">H8717_03945</name>
</gene>
<evidence type="ECO:0000256" key="1">
    <source>
        <dbReference type="ARBA" id="ARBA00004141"/>
    </source>
</evidence>
<protein>
    <submittedName>
        <fullName evidence="6">Divalent metal cation transporter</fullName>
    </submittedName>
</protein>
<evidence type="ECO:0000256" key="5">
    <source>
        <dbReference type="SAM" id="Phobius"/>
    </source>
</evidence>
<feature type="transmembrane region" description="Helical" evidence="5">
    <location>
        <begin position="21"/>
        <end position="39"/>
    </location>
</feature>
<comment type="caution">
    <text evidence="6">The sequence shown here is derived from an EMBL/GenBank/DDBJ whole genome shotgun (WGS) entry which is preliminary data.</text>
</comment>
<feature type="transmembrane region" description="Helical" evidence="5">
    <location>
        <begin position="122"/>
        <end position="144"/>
    </location>
</feature>
<comment type="subcellular location">
    <subcellularLocation>
        <location evidence="1">Membrane</location>
        <topology evidence="1">Multi-pass membrane protein</topology>
    </subcellularLocation>
</comment>
<dbReference type="EMBL" id="JACRTB010000005">
    <property type="protein sequence ID" value="MBC8575566.1"/>
    <property type="molecule type" value="Genomic_DNA"/>
</dbReference>
<name>A0ABR7NGP8_9FIRM</name>
<dbReference type="PANTHER" id="PTHR11706:SF2">
    <property type="entry name" value="TRANSPORTER PROTEIN"/>
    <property type="match status" value="1"/>
</dbReference>
<evidence type="ECO:0000256" key="2">
    <source>
        <dbReference type="ARBA" id="ARBA00022692"/>
    </source>
</evidence>
<evidence type="ECO:0000256" key="4">
    <source>
        <dbReference type="ARBA" id="ARBA00023136"/>
    </source>
</evidence>